<dbReference type="PROSITE" id="PS50110">
    <property type="entry name" value="RESPONSE_REGULATORY"/>
    <property type="match status" value="1"/>
</dbReference>
<dbReference type="AlphaFoldDB" id="A0A6J7CWD6"/>
<dbReference type="GO" id="GO:0000160">
    <property type="term" value="P:phosphorelay signal transduction system"/>
    <property type="evidence" value="ECO:0007669"/>
    <property type="project" value="InterPro"/>
</dbReference>
<proteinExistence type="predicted"/>
<dbReference type="EMBL" id="CAFBLS010000024">
    <property type="protein sequence ID" value="CAB4863082.1"/>
    <property type="molecule type" value="Genomic_DNA"/>
</dbReference>
<dbReference type="Gene3D" id="3.40.50.2300">
    <property type="match status" value="1"/>
</dbReference>
<feature type="domain" description="Response regulatory" evidence="3">
    <location>
        <begin position="3"/>
        <end position="116"/>
    </location>
</feature>
<dbReference type="SMART" id="SM00448">
    <property type="entry name" value="REC"/>
    <property type="match status" value="1"/>
</dbReference>
<evidence type="ECO:0000313" key="4">
    <source>
        <dbReference type="EMBL" id="CAB4863082.1"/>
    </source>
</evidence>
<dbReference type="Pfam" id="PF00072">
    <property type="entry name" value="Response_reg"/>
    <property type="match status" value="1"/>
</dbReference>
<dbReference type="InterPro" id="IPR050595">
    <property type="entry name" value="Bact_response_regulator"/>
</dbReference>
<sequence length="218" mass="22709">MKRVLVVEDDDDLRDVLSLAFATINGWDVSSASNADEALLILAASRPSLVLCDLHLGKTLATNVIGAAVRMGVPTVVLTASRNGIDVARHVGVGVSAILEKPIDPYALCDLGRELAAASDSQEADVVTAFIAERRPRVASEAFTLLGDDSPVTRQGMHRLLGRLATYGLDGPAADLREAEESMAAGLPGHSPAVRASVERARSGLADAMTSDPAVAST</sequence>
<dbReference type="PANTHER" id="PTHR44591">
    <property type="entry name" value="STRESS RESPONSE REGULATOR PROTEIN 1"/>
    <property type="match status" value="1"/>
</dbReference>
<gene>
    <name evidence="4" type="ORF">UFOPK3402_00316</name>
</gene>
<evidence type="ECO:0000259" key="3">
    <source>
        <dbReference type="PROSITE" id="PS50110"/>
    </source>
</evidence>
<keyword evidence="1" id="KW-0597">Phosphoprotein</keyword>
<name>A0A6J7CWD6_9ZZZZ</name>
<evidence type="ECO:0000256" key="1">
    <source>
        <dbReference type="ARBA" id="ARBA00022553"/>
    </source>
</evidence>
<reference evidence="4" key="1">
    <citation type="submission" date="2020-05" db="EMBL/GenBank/DDBJ databases">
        <authorList>
            <person name="Chiriac C."/>
            <person name="Salcher M."/>
            <person name="Ghai R."/>
            <person name="Kavagutti S V."/>
        </authorList>
    </citation>
    <scope>NUCLEOTIDE SEQUENCE</scope>
</reference>
<dbReference type="PANTHER" id="PTHR44591:SF3">
    <property type="entry name" value="RESPONSE REGULATORY DOMAIN-CONTAINING PROTEIN"/>
    <property type="match status" value="1"/>
</dbReference>
<organism evidence="4">
    <name type="scientific">freshwater metagenome</name>
    <dbReference type="NCBI Taxonomy" id="449393"/>
    <lineage>
        <taxon>unclassified sequences</taxon>
        <taxon>metagenomes</taxon>
        <taxon>ecological metagenomes</taxon>
    </lineage>
</organism>
<accession>A0A6J7CWD6</accession>
<protein>
    <submittedName>
        <fullName evidence="4">Unannotated protein</fullName>
    </submittedName>
</protein>
<feature type="region of interest" description="Disordered" evidence="2">
    <location>
        <begin position="183"/>
        <end position="218"/>
    </location>
</feature>
<dbReference type="SUPFAM" id="SSF52172">
    <property type="entry name" value="CheY-like"/>
    <property type="match status" value="1"/>
</dbReference>
<evidence type="ECO:0000256" key="2">
    <source>
        <dbReference type="SAM" id="MobiDB-lite"/>
    </source>
</evidence>
<dbReference type="InterPro" id="IPR001789">
    <property type="entry name" value="Sig_transdc_resp-reg_receiver"/>
</dbReference>
<dbReference type="InterPro" id="IPR011006">
    <property type="entry name" value="CheY-like_superfamily"/>
</dbReference>